<evidence type="ECO:0000256" key="7">
    <source>
        <dbReference type="ARBA" id="ARBA00023136"/>
    </source>
</evidence>
<comment type="similarity">
    <text evidence="3">Belongs to the LptF/LptG family.</text>
</comment>
<evidence type="ECO:0000256" key="2">
    <source>
        <dbReference type="ARBA" id="ARBA00004651"/>
    </source>
</evidence>
<feature type="transmembrane region" description="Helical" evidence="9">
    <location>
        <begin position="102"/>
        <end position="122"/>
    </location>
</feature>
<evidence type="ECO:0000313" key="10">
    <source>
        <dbReference type="EMBL" id="SFM35674.1"/>
    </source>
</evidence>
<dbReference type="PANTHER" id="PTHR33529">
    <property type="entry name" value="SLR0882 PROTEIN-RELATED"/>
    <property type="match status" value="1"/>
</dbReference>
<evidence type="ECO:0000256" key="8">
    <source>
        <dbReference type="ARBA" id="ARBA00026081"/>
    </source>
</evidence>
<feature type="transmembrane region" description="Helical" evidence="9">
    <location>
        <begin position="302"/>
        <end position="319"/>
    </location>
</feature>
<reference evidence="10 11" key="1">
    <citation type="submission" date="2016-10" db="EMBL/GenBank/DDBJ databases">
        <authorList>
            <person name="de Groot N.N."/>
        </authorList>
    </citation>
    <scope>NUCLEOTIDE SEQUENCE [LARGE SCALE GENOMIC DNA]</scope>
    <source>
        <strain evidence="10 11">DSM 4180</strain>
    </source>
</reference>
<accession>A0A1I4Q6J5</accession>
<proteinExistence type="inferred from homology"/>
<dbReference type="RefSeq" id="WP_090483875.1">
    <property type="nucleotide sequence ID" value="NZ_FOUO01000003.1"/>
</dbReference>
<feature type="transmembrane region" description="Helical" evidence="9">
    <location>
        <begin position="268"/>
        <end position="290"/>
    </location>
</feature>
<feature type="transmembrane region" description="Helical" evidence="9">
    <location>
        <begin position="12"/>
        <end position="33"/>
    </location>
</feature>
<comment type="function">
    <text evidence="1">Part of the ABC transporter complex LptBFG involved in the translocation of lipopolysaccharide (LPS) from the inner membrane to the outer membrane.</text>
</comment>
<dbReference type="EMBL" id="FOUO01000003">
    <property type="protein sequence ID" value="SFM35674.1"/>
    <property type="molecule type" value="Genomic_DNA"/>
</dbReference>
<comment type="subcellular location">
    <subcellularLocation>
        <location evidence="2">Cell membrane</location>
        <topology evidence="2">Multi-pass membrane protein</topology>
    </subcellularLocation>
</comment>
<feature type="transmembrane region" description="Helical" evidence="9">
    <location>
        <begin position="64"/>
        <end position="81"/>
    </location>
</feature>
<dbReference type="Pfam" id="PF03739">
    <property type="entry name" value="LptF_LptG"/>
    <property type="match status" value="1"/>
</dbReference>
<dbReference type="GO" id="GO:0055085">
    <property type="term" value="P:transmembrane transport"/>
    <property type="evidence" value="ECO:0007669"/>
    <property type="project" value="InterPro"/>
</dbReference>
<dbReference type="Proteomes" id="UP000199556">
    <property type="component" value="Unassembled WGS sequence"/>
</dbReference>
<dbReference type="NCBIfam" id="TIGR04408">
    <property type="entry name" value="LptG_lptG"/>
    <property type="match status" value="1"/>
</dbReference>
<dbReference type="GO" id="GO:0015920">
    <property type="term" value="P:lipopolysaccharide transport"/>
    <property type="evidence" value="ECO:0007669"/>
    <property type="project" value="TreeGrafter"/>
</dbReference>
<keyword evidence="11" id="KW-1185">Reference proteome</keyword>
<evidence type="ECO:0000313" key="11">
    <source>
        <dbReference type="Proteomes" id="UP000199556"/>
    </source>
</evidence>
<keyword evidence="6 9" id="KW-1133">Transmembrane helix</keyword>
<name>A0A1I4Q6J5_ECTMO</name>
<evidence type="ECO:0000256" key="1">
    <source>
        <dbReference type="ARBA" id="ARBA00002265"/>
    </source>
</evidence>
<dbReference type="OrthoDB" id="9776227at2"/>
<keyword evidence="4" id="KW-1003">Cell membrane</keyword>
<gene>
    <name evidence="10" type="ORF">SAMN05421721_103194</name>
</gene>
<comment type="subunit">
    <text evidence="8">Component of the lipopolysaccharide transport and assembly complex. The LptBFG transporter is composed of two ATP-binding proteins (LptB) and two transmembrane proteins (LptF and LptG).</text>
</comment>
<keyword evidence="5 9" id="KW-0812">Transmembrane</keyword>
<dbReference type="InterPro" id="IPR030923">
    <property type="entry name" value="LptG"/>
</dbReference>
<dbReference type="GO" id="GO:0043190">
    <property type="term" value="C:ATP-binding cassette (ABC) transporter complex"/>
    <property type="evidence" value="ECO:0007669"/>
    <property type="project" value="InterPro"/>
</dbReference>
<evidence type="ECO:0000256" key="3">
    <source>
        <dbReference type="ARBA" id="ARBA00007725"/>
    </source>
</evidence>
<sequence length="353" mass="38800">MRILRLYLIRQVIGGTLLALAVLTALDVGFAFVGEIEDVGEGSYGWVQALVFTALTIPGRVYELFPTGVLIGALLSLGTLAENSELTAMRAAGLPVRRIAGAVLQAGGVLMVVALLLGEVVAPASERQAQGMRTFAHSERIQVGGTGLWAREGNDYLNVQVIMPGLRLHDVRVYRFDEGRHLTEMVHAESARYTDGTWRMRGVTRSRIALEGVEVERTAEESWERLLAPELFDVVVVEPQQMSAWTLWRYITYLRDNSLDAAPYELAFWSRFTTPLSSLVMLLLALPFVFGSLRSGGAGQRLFIGILVGVGFHLLNRMLNHMGLVYGLPPLLSAALPMVLFLAVAVVALRRVR</sequence>
<dbReference type="STRING" id="195064.SAMN05421721_103194"/>
<evidence type="ECO:0000256" key="9">
    <source>
        <dbReference type="SAM" id="Phobius"/>
    </source>
</evidence>
<dbReference type="PANTHER" id="PTHR33529:SF2">
    <property type="entry name" value="LIPOPOLYSACCHARIDE EXPORT SYSTEM PERMEASE PROTEIN LPTG"/>
    <property type="match status" value="1"/>
</dbReference>
<protein>
    <submittedName>
        <fullName evidence="10">Lipopolysaccharide export system permease protein</fullName>
    </submittedName>
</protein>
<evidence type="ECO:0000256" key="4">
    <source>
        <dbReference type="ARBA" id="ARBA00022475"/>
    </source>
</evidence>
<evidence type="ECO:0000256" key="5">
    <source>
        <dbReference type="ARBA" id="ARBA00022692"/>
    </source>
</evidence>
<organism evidence="10 11">
    <name type="scientific">Ectothiorhodospira mobilis</name>
    <dbReference type="NCBI Taxonomy" id="195064"/>
    <lineage>
        <taxon>Bacteria</taxon>
        <taxon>Pseudomonadati</taxon>
        <taxon>Pseudomonadota</taxon>
        <taxon>Gammaproteobacteria</taxon>
        <taxon>Chromatiales</taxon>
        <taxon>Ectothiorhodospiraceae</taxon>
        <taxon>Ectothiorhodospira</taxon>
    </lineage>
</organism>
<dbReference type="InterPro" id="IPR005495">
    <property type="entry name" value="LptG/LptF_permease"/>
</dbReference>
<feature type="transmembrane region" description="Helical" evidence="9">
    <location>
        <begin position="331"/>
        <end position="349"/>
    </location>
</feature>
<dbReference type="AlphaFoldDB" id="A0A1I4Q6J5"/>
<evidence type="ECO:0000256" key="6">
    <source>
        <dbReference type="ARBA" id="ARBA00022989"/>
    </source>
</evidence>
<keyword evidence="7 9" id="KW-0472">Membrane</keyword>